<dbReference type="RefSeq" id="WP_112149732.1">
    <property type="nucleotide sequence ID" value="NZ_CAUHHK010000019.1"/>
</dbReference>
<dbReference type="Gene3D" id="3.40.50.360">
    <property type="match status" value="1"/>
</dbReference>
<dbReference type="SUPFAM" id="SSF52218">
    <property type="entry name" value="Flavoproteins"/>
    <property type="match status" value="1"/>
</dbReference>
<dbReference type="Proteomes" id="UP000248557">
    <property type="component" value="Unassembled WGS sequence"/>
</dbReference>
<evidence type="ECO:0000256" key="1">
    <source>
        <dbReference type="ARBA" id="ARBA00022485"/>
    </source>
</evidence>
<dbReference type="Gene3D" id="3.30.70.20">
    <property type="match status" value="1"/>
</dbReference>
<proteinExistence type="predicted"/>
<reference evidence="6 7" key="1">
    <citation type="submission" date="2017-05" db="EMBL/GenBank/DDBJ databases">
        <title>Host range expansion of the Methanosphaera genus to humans and monogastric animals involves recent and extensive reduction in genome content.</title>
        <authorList>
            <person name="Hoedt E.C."/>
            <person name="Volmer J.G."/>
            <person name="Parks D.H."/>
            <person name="Rosewarne C.P."/>
            <person name="Denman S.E."/>
            <person name="Mcsweeney C.S."/>
            <person name="O Cuiv P."/>
            <person name="Hugenholtz P."/>
            <person name="Tyson G.W."/>
            <person name="Morrison M."/>
        </authorList>
    </citation>
    <scope>NUCLEOTIDE SEQUENCE [LARGE SCALE GENOMIC DNA]</scope>
    <source>
        <strain evidence="6 7">PA5</strain>
    </source>
</reference>
<dbReference type="Pfam" id="PF12724">
    <property type="entry name" value="Flavodoxin_5"/>
    <property type="match status" value="1"/>
</dbReference>
<keyword evidence="1" id="KW-0004">4Fe-4S</keyword>
<keyword evidence="3" id="KW-0408">Iron</keyword>
<dbReference type="InterPro" id="IPR050157">
    <property type="entry name" value="PSI_iron-sulfur_center"/>
</dbReference>
<name>A0A328Q7S0_9EURY</name>
<protein>
    <submittedName>
        <fullName evidence="6">(4Fe-4S)-binding protein</fullName>
    </submittedName>
</protein>
<dbReference type="SUPFAM" id="SSF54862">
    <property type="entry name" value="4Fe-4S ferredoxins"/>
    <property type="match status" value="1"/>
</dbReference>
<dbReference type="AlphaFoldDB" id="A0A328Q7S0"/>
<evidence type="ECO:0000313" key="6">
    <source>
        <dbReference type="EMBL" id="RAP02548.1"/>
    </source>
</evidence>
<dbReference type="PROSITE" id="PS51379">
    <property type="entry name" value="4FE4S_FER_2"/>
    <property type="match status" value="2"/>
</dbReference>
<gene>
    <name evidence="6" type="ORF">CA615_06910</name>
</gene>
<dbReference type="GO" id="GO:0016491">
    <property type="term" value="F:oxidoreductase activity"/>
    <property type="evidence" value="ECO:0007669"/>
    <property type="project" value="UniProtKB-ARBA"/>
</dbReference>
<evidence type="ECO:0000313" key="7">
    <source>
        <dbReference type="Proteomes" id="UP000248557"/>
    </source>
</evidence>
<dbReference type="GO" id="GO:0051539">
    <property type="term" value="F:4 iron, 4 sulfur cluster binding"/>
    <property type="evidence" value="ECO:0007669"/>
    <property type="project" value="UniProtKB-KW"/>
</dbReference>
<dbReference type="InterPro" id="IPR047964">
    <property type="entry name" value="EFR1-like"/>
</dbReference>
<dbReference type="NCBIfam" id="NF038196">
    <property type="entry name" value="ferrodoxin_EFR1"/>
    <property type="match status" value="1"/>
</dbReference>
<dbReference type="InterPro" id="IPR026816">
    <property type="entry name" value="Flavodoxin_dom"/>
</dbReference>
<evidence type="ECO:0000259" key="5">
    <source>
        <dbReference type="PROSITE" id="PS51379"/>
    </source>
</evidence>
<organism evidence="6 7">
    <name type="scientific">Methanosphaera stadtmanae</name>
    <dbReference type="NCBI Taxonomy" id="2317"/>
    <lineage>
        <taxon>Archaea</taxon>
        <taxon>Methanobacteriati</taxon>
        <taxon>Methanobacteriota</taxon>
        <taxon>Methanomada group</taxon>
        <taxon>Methanobacteria</taxon>
        <taxon>Methanobacteriales</taxon>
        <taxon>Methanobacteriaceae</taxon>
        <taxon>Methanosphaera</taxon>
    </lineage>
</organism>
<dbReference type="PROSITE" id="PS00198">
    <property type="entry name" value="4FE4S_FER_1"/>
    <property type="match status" value="2"/>
</dbReference>
<dbReference type="GO" id="GO:0046872">
    <property type="term" value="F:metal ion binding"/>
    <property type="evidence" value="ECO:0007669"/>
    <property type="project" value="UniProtKB-KW"/>
</dbReference>
<dbReference type="PANTHER" id="PTHR24960">
    <property type="entry name" value="PHOTOSYSTEM I IRON-SULFUR CENTER-RELATED"/>
    <property type="match status" value="1"/>
</dbReference>
<dbReference type="PANTHER" id="PTHR24960:SF79">
    <property type="entry name" value="PHOTOSYSTEM I IRON-SULFUR CENTER"/>
    <property type="match status" value="1"/>
</dbReference>
<dbReference type="InterPro" id="IPR029039">
    <property type="entry name" value="Flavoprotein-like_sf"/>
</dbReference>
<evidence type="ECO:0000256" key="3">
    <source>
        <dbReference type="ARBA" id="ARBA00023004"/>
    </source>
</evidence>
<evidence type="ECO:0000256" key="2">
    <source>
        <dbReference type="ARBA" id="ARBA00022723"/>
    </source>
</evidence>
<dbReference type="InterPro" id="IPR017896">
    <property type="entry name" value="4Fe4S_Fe-S-bd"/>
</dbReference>
<sequence length="256" mass="29842">MIIYFSATGNSQYVSKKIAKEINEKTYSIIENKNTRKYHIHIEKDETLGVVIPTYFWGLPTIVEEYLSKLTITSENKNPYIYIITTYGTTPGYSAGYVKEHLNRCGYKVNLQASIKMVDTWTVMFDLTGKEKIKQQTIESDKEIDTIITRIKNRNQGKYVARKIPKFISNMAQLWYDRSRKTKNLHITKTCTGCKKCINNCPINAITLVNNKPSWQKEYCVMCLRCLHICPTFSIQYNNKTQKHGQYINPYIKKLD</sequence>
<comment type="caution">
    <text evidence="6">The sequence shown here is derived from an EMBL/GenBank/DDBJ whole genome shotgun (WGS) entry which is preliminary data.</text>
</comment>
<keyword evidence="4" id="KW-0411">Iron-sulfur</keyword>
<accession>A0A328Q7S0</accession>
<dbReference type="InterPro" id="IPR017900">
    <property type="entry name" value="4Fe4S_Fe_S_CS"/>
</dbReference>
<dbReference type="Pfam" id="PF13237">
    <property type="entry name" value="Fer4_10"/>
    <property type="match status" value="1"/>
</dbReference>
<keyword evidence="2" id="KW-0479">Metal-binding</keyword>
<feature type="domain" description="4Fe-4S ferredoxin-type" evidence="5">
    <location>
        <begin position="181"/>
        <end position="211"/>
    </location>
</feature>
<feature type="domain" description="4Fe-4S ferredoxin-type" evidence="5">
    <location>
        <begin position="212"/>
        <end position="240"/>
    </location>
</feature>
<evidence type="ECO:0000256" key="4">
    <source>
        <dbReference type="ARBA" id="ARBA00023014"/>
    </source>
</evidence>
<dbReference type="EMBL" id="NGJK01000083">
    <property type="protein sequence ID" value="RAP02548.1"/>
    <property type="molecule type" value="Genomic_DNA"/>
</dbReference>